<dbReference type="Proteomes" id="UP000308267">
    <property type="component" value="Unassembled WGS sequence"/>
</dbReference>
<feature type="region of interest" description="Disordered" evidence="1">
    <location>
        <begin position="459"/>
        <end position="497"/>
    </location>
</feature>
<sequence length="497" mass="56934">MRIRKCNTMLPRYIYSKYTDGNYSEEGKRELERNLPYLNIATGLENRMVLSDPVTGLGILSDEWNPLSGNHISRKPLVQRDLIKLEGERGQEYNCLYTTKELTCRPRENRDPITLTGELGEELDPFRPHGGHPRNRMDTAPKRDPIAGTGEFGREWDPIYKYNGRSRSSHVNTAPTDPITHNLSGSNFQTNHMRKQYNERWTFRDPILHNYDEAASKSFNCSAEMRHFPQRNRSFDLITNLPSPRAVTEERRMEGTSKKGDSINAVTVQMANNSINAADRWPRYHTGRGRGLYSSQRVYRNPITGEGMKEEDYSDSVTFSRQYVLRNRPRQFGHTQSPPRVQQPESEKVVNKPIPRTQQTTRGPEPKKRLPVERTDRKQNPTETKDTTVDKTPAQLFQHEKKVVRPKRMPTQPTAVVENGANENGGLIVETPNQSAVEQAQPFETSEPVGLVEEVYKPEMVGNHEEQSVTPAQRVTHAEHDEPDSQHDDVFDTESSS</sequence>
<gene>
    <name evidence="2" type="ORF">CRM22_007041</name>
</gene>
<feature type="compositionally biased region" description="Polar residues" evidence="1">
    <location>
        <begin position="333"/>
        <end position="344"/>
    </location>
</feature>
<dbReference type="AlphaFoldDB" id="A0A4S2LPN7"/>
<feature type="region of interest" description="Disordered" evidence="1">
    <location>
        <begin position="167"/>
        <end position="188"/>
    </location>
</feature>
<evidence type="ECO:0000256" key="1">
    <source>
        <dbReference type="SAM" id="MobiDB-lite"/>
    </source>
</evidence>
<evidence type="ECO:0000313" key="3">
    <source>
        <dbReference type="Proteomes" id="UP000308267"/>
    </source>
</evidence>
<protein>
    <submittedName>
        <fullName evidence="2">Uncharacterized protein</fullName>
    </submittedName>
</protein>
<feature type="compositionally biased region" description="Basic and acidic residues" evidence="1">
    <location>
        <begin position="476"/>
        <end position="490"/>
    </location>
</feature>
<dbReference type="OrthoDB" id="6279057at2759"/>
<evidence type="ECO:0000313" key="2">
    <source>
        <dbReference type="EMBL" id="TGZ63209.1"/>
    </source>
</evidence>
<accession>A0A4S2LPN7</accession>
<reference evidence="2 3" key="1">
    <citation type="journal article" date="2019" name="BMC Genomics">
        <title>New insights from Opisthorchis felineus genome: update on genomics of the epidemiologically important liver flukes.</title>
        <authorList>
            <person name="Ershov N.I."/>
            <person name="Mordvinov V.A."/>
            <person name="Prokhortchouk E.B."/>
            <person name="Pakharukova M.Y."/>
            <person name="Gunbin K.V."/>
            <person name="Ustyantsev K."/>
            <person name="Genaev M.A."/>
            <person name="Blinov A.G."/>
            <person name="Mazur A."/>
            <person name="Boulygina E."/>
            <person name="Tsygankova S."/>
            <person name="Khrameeva E."/>
            <person name="Chekanov N."/>
            <person name="Fan G."/>
            <person name="Xiao A."/>
            <person name="Zhang H."/>
            <person name="Xu X."/>
            <person name="Yang H."/>
            <person name="Solovyev V."/>
            <person name="Lee S.M."/>
            <person name="Liu X."/>
            <person name="Afonnikov D.A."/>
            <person name="Skryabin K.G."/>
        </authorList>
    </citation>
    <scope>NUCLEOTIDE SEQUENCE [LARGE SCALE GENOMIC DNA]</scope>
    <source>
        <strain evidence="2">AK-0245</strain>
        <tissue evidence="2">Whole organism</tissue>
    </source>
</reference>
<feature type="region of interest" description="Disordered" evidence="1">
    <location>
        <begin position="329"/>
        <end position="389"/>
    </location>
</feature>
<keyword evidence="3" id="KW-1185">Reference proteome</keyword>
<comment type="caution">
    <text evidence="2">The sequence shown here is derived from an EMBL/GenBank/DDBJ whole genome shotgun (WGS) entry which is preliminary data.</text>
</comment>
<proteinExistence type="predicted"/>
<feature type="compositionally biased region" description="Basic and acidic residues" evidence="1">
    <location>
        <begin position="135"/>
        <end position="145"/>
    </location>
</feature>
<dbReference type="EMBL" id="SJOL01007263">
    <property type="protein sequence ID" value="TGZ63209.1"/>
    <property type="molecule type" value="Genomic_DNA"/>
</dbReference>
<feature type="region of interest" description="Disordered" evidence="1">
    <location>
        <begin position="120"/>
        <end position="150"/>
    </location>
</feature>
<organism evidence="2 3">
    <name type="scientific">Opisthorchis felineus</name>
    <dbReference type="NCBI Taxonomy" id="147828"/>
    <lineage>
        <taxon>Eukaryota</taxon>
        <taxon>Metazoa</taxon>
        <taxon>Spiralia</taxon>
        <taxon>Lophotrochozoa</taxon>
        <taxon>Platyhelminthes</taxon>
        <taxon>Trematoda</taxon>
        <taxon>Digenea</taxon>
        <taxon>Opisthorchiida</taxon>
        <taxon>Opisthorchiata</taxon>
        <taxon>Opisthorchiidae</taxon>
        <taxon>Opisthorchis</taxon>
    </lineage>
</organism>
<dbReference type="STRING" id="147828.A0A4S2LPN7"/>
<name>A0A4S2LPN7_OPIFE</name>
<feature type="compositionally biased region" description="Basic and acidic residues" evidence="1">
    <location>
        <begin position="364"/>
        <end position="389"/>
    </location>
</feature>